<dbReference type="Proteomes" id="UP000313645">
    <property type="component" value="Unassembled WGS sequence"/>
</dbReference>
<evidence type="ECO:0000256" key="1">
    <source>
        <dbReference type="SAM" id="Coils"/>
    </source>
</evidence>
<accession>A0ABY1ZMJ4</accession>
<proteinExistence type="predicted"/>
<keyword evidence="1" id="KW-0175">Coiled coil</keyword>
<evidence type="ECO:0000313" key="3">
    <source>
        <dbReference type="Proteomes" id="UP000313645"/>
    </source>
</evidence>
<dbReference type="RefSeq" id="WP_131482003.1">
    <property type="nucleotide sequence ID" value="NZ_SJDL01000015.1"/>
</dbReference>
<sequence>MPTLKPFGIGDLIVLKKRLERYQPGEIAHIENVMGKEHRKRNHRQLHQIETRRLEETEVEEESRHDLETTERFELENEIKQEVKTQEKFSAGLEVSGGFGPVQVSAYAKYDRDTSETESERAAQKYSKEITEKAMERIKERARTEREDIERIETEEINEHKFENDSPDHVVGVYRWVDKYYRVKPVNYGKRLFYEVVIPEPARMFLFARTWSLENRAIPEKPAEPRVPTFEIGGVEFWFDGSRLRTGDPGPLRPNQVLEANYGYLASMVGADGVKPPPAETVVVSYSLAKELDPSIDWILDGEAIPLPDDYEAVTGEYTAVIKAWKNHDFPAGATPYDAGWPAFCRIQIGQRAILQWREHAILGPPWEDRNFTLDLNRERGSLPISGTGNRVGTFALNINVICERTDEVYARWQMETYSAIMAAHRRRVMDYEDRLAASQVRGGVEIQGENPAKNLLTIKTELKRQFLDLWMNGDLELPVAVTDGDPSHTPPSLPDMIERNVLDNGEIIGFAEEAFDWDNLSFRLLPYFHGRKEKWIELSSYTDPDPVFENFLKAGAALVRLPVVPEYTHAVLYYQLTGRIWSRDAGEVPALRDVSAASEVELYNAYLQDVDPEVEETDVHREVEIRDDDPDTFVIKVPTSLVWLQQTEDLNPESE</sequence>
<name>A0ABY1ZMJ4_9GAMM</name>
<protein>
    <submittedName>
        <fullName evidence="2">Uncharacterized protein</fullName>
    </submittedName>
</protein>
<dbReference type="EMBL" id="SJDL01000015">
    <property type="protein sequence ID" value="TBW55758.1"/>
    <property type="molecule type" value="Genomic_DNA"/>
</dbReference>
<organism evidence="2 3">
    <name type="scientific">Marinobacter halodurans</name>
    <dbReference type="NCBI Taxonomy" id="2528979"/>
    <lineage>
        <taxon>Bacteria</taxon>
        <taxon>Pseudomonadati</taxon>
        <taxon>Pseudomonadota</taxon>
        <taxon>Gammaproteobacteria</taxon>
        <taxon>Pseudomonadales</taxon>
        <taxon>Marinobacteraceae</taxon>
        <taxon>Marinobacter</taxon>
    </lineage>
</organism>
<feature type="coiled-coil region" evidence="1">
    <location>
        <begin position="128"/>
        <end position="155"/>
    </location>
</feature>
<gene>
    <name evidence="2" type="ORF">EZI54_11355</name>
</gene>
<comment type="caution">
    <text evidence="2">The sequence shown here is derived from an EMBL/GenBank/DDBJ whole genome shotgun (WGS) entry which is preliminary data.</text>
</comment>
<evidence type="ECO:0000313" key="2">
    <source>
        <dbReference type="EMBL" id="TBW55758.1"/>
    </source>
</evidence>
<reference evidence="2 3" key="1">
    <citation type="submission" date="2019-02" db="EMBL/GenBank/DDBJ databases">
        <title>Marinobacter halodurans sp. nov., a marine bacterium isolated from sea tidal flat.</title>
        <authorList>
            <person name="Yoo Y."/>
            <person name="Lee D.W."/>
            <person name="Kim B.S."/>
            <person name="Kim J.-J."/>
        </authorList>
    </citation>
    <scope>NUCLEOTIDE SEQUENCE [LARGE SCALE GENOMIC DNA]</scope>
    <source>
        <strain evidence="2 3">YJ-S3-2</strain>
    </source>
</reference>
<keyword evidence="3" id="KW-1185">Reference proteome</keyword>